<evidence type="ECO:0000256" key="2">
    <source>
        <dbReference type="ARBA" id="ARBA00007208"/>
    </source>
</evidence>
<reference evidence="11" key="1">
    <citation type="submission" date="2020-04" db="EMBL/GenBank/DDBJ databases">
        <title>Description of Shewanella salipaludis sp. nov., isolated from a salt marsh.</title>
        <authorList>
            <person name="Park S."/>
            <person name="Yoon J.-H."/>
        </authorList>
    </citation>
    <scope>NUCLEOTIDE SEQUENCE</scope>
    <source>
        <strain evidence="11">SHSM-M6</strain>
    </source>
</reference>
<dbReference type="AlphaFoldDB" id="A0A972G0N5"/>
<keyword evidence="12" id="KW-1185">Reference proteome</keyword>
<dbReference type="InterPro" id="IPR022792">
    <property type="entry name" value="T2SS_protein-GspN"/>
</dbReference>
<evidence type="ECO:0000256" key="3">
    <source>
        <dbReference type="ARBA" id="ARBA00021563"/>
    </source>
</evidence>
<comment type="similarity">
    <text evidence="2">Belongs to the GSP N family.</text>
</comment>
<evidence type="ECO:0000256" key="4">
    <source>
        <dbReference type="ARBA" id="ARBA00022448"/>
    </source>
</evidence>
<keyword evidence="8" id="KW-0653">Protein transport</keyword>
<keyword evidence="4" id="KW-0813">Transport</keyword>
<protein>
    <recommendedName>
        <fullName evidence="3">Type II secretion system protein N</fullName>
    </recommendedName>
    <alternativeName>
        <fullName evidence="10">General secretion pathway protein N</fullName>
    </alternativeName>
</protein>
<proteinExistence type="inferred from homology"/>
<gene>
    <name evidence="11" type="ORF">HC757_13385</name>
</gene>
<dbReference type="GO" id="GO:0005886">
    <property type="term" value="C:plasma membrane"/>
    <property type="evidence" value="ECO:0007669"/>
    <property type="project" value="UniProtKB-SubCell"/>
</dbReference>
<organism evidence="11 12">
    <name type="scientific">Shewanella salipaludis</name>
    <dbReference type="NCBI Taxonomy" id="2723052"/>
    <lineage>
        <taxon>Bacteria</taxon>
        <taxon>Pseudomonadati</taxon>
        <taxon>Pseudomonadota</taxon>
        <taxon>Gammaproteobacteria</taxon>
        <taxon>Alteromonadales</taxon>
        <taxon>Shewanellaceae</taxon>
        <taxon>Shewanella</taxon>
    </lineage>
</organism>
<evidence type="ECO:0000313" key="12">
    <source>
        <dbReference type="Proteomes" id="UP000737113"/>
    </source>
</evidence>
<evidence type="ECO:0000313" key="11">
    <source>
        <dbReference type="EMBL" id="NMH66152.1"/>
    </source>
</evidence>
<dbReference type="Proteomes" id="UP000737113">
    <property type="component" value="Unassembled WGS sequence"/>
</dbReference>
<keyword evidence="7" id="KW-0812">Transmembrane</keyword>
<dbReference type="Pfam" id="PF01203">
    <property type="entry name" value="T2SSN"/>
    <property type="match status" value="1"/>
</dbReference>
<dbReference type="GO" id="GO:0015627">
    <property type="term" value="C:type II protein secretion system complex"/>
    <property type="evidence" value="ECO:0007669"/>
    <property type="project" value="InterPro"/>
</dbReference>
<evidence type="ECO:0000256" key="6">
    <source>
        <dbReference type="ARBA" id="ARBA00022519"/>
    </source>
</evidence>
<evidence type="ECO:0000256" key="10">
    <source>
        <dbReference type="ARBA" id="ARBA00030772"/>
    </source>
</evidence>
<comment type="subcellular location">
    <subcellularLocation>
        <location evidence="1">Cell inner membrane</location>
    </subcellularLocation>
</comment>
<dbReference type="EMBL" id="JAAXYH010000010">
    <property type="protein sequence ID" value="NMH66152.1"/>
    <property type="molecule type" value="Genomic_DNA"/>
</dbReference>
<evidence type="ECO:0000256" key="9">
    <source>
        <dbReference type="ARBA" id="ARBA00023136"/>
    </source>
</evidence>
<keyword evidence="5" id="KW-1003">Cell membrane</keyword>
<dbReference type="GO" id="GO:0015628">
    <property type="term" value="P:protein secretion by the type II secretion system"/>
    <property type="evidence" value="ECO:0007669"/>
    <property type="project" value="InterPro"/>
</dbReference>
<evidence type="ECO:0000256" key="7">
    <source>
        <dbReference type="ARBA" id="ARBA00022692"/>
    </source>
</evidence>
<accession>A0A972G0N5</accession>
<sequence>MSLLKKIILAVLIYWVFMLALFPAHLALSLAPLPANVGVSGVTGSIWSGRIESLSLPQRRLERLSWELSPWSLLLGKLSAEVQLGDRTSPVTGKGLLTWSMAGLSATDLRFEAPDSFILGRAKLPFQTQVSGELSLFVETLVQGQPWCEALKGKVFLNRTQVNNQFGEYPLGDIEVGLGCVDGKVQLTLDEAHNQLGVAGVIQLDENKMVRVTAKVRETAAQPEDLKQSLAFLGTKDSQGYYPIKYSGRIPGL</sequence>
<evidence type="ECO:0000256" key="8">
    <source>
        <dbReference type="ARBA" id="ARBA00022927"/>
    </source>
</evidence>
<name>A0A972G0N5_9GAMM</name>
<keyword evidence="9" id="KW-0472">Membrane</keyword>
<comment type="caution">
    <text evidence="11">The sequence shown here is derived from an EMBL/GenBank/DDBJ whole genome shotgun (WGS) entry which is preliminary data.</text>
</comment>
<evidence type="ECO:0000256" key="5">
    <source>
        <dbReference type="ARBA" id="ARBA00022475"/>
    </source>
</evidence>
<keyword evidence="6" id="KW-0997">Cell inner membrane</keyword>
<dbReference type="RefSeq" id="WP_169564882.1">
    <property type="nucleotide sequence ID" value="NZ_JAAXYH010000010.1"/>
</dbReference>
<evidence type="ECO:0000256" key="1">
    <source>
        <dbReference type="ARBA" id="ARBA00004533"/>
    </source>
</evidence>